<evidence type="ECO:0000259" key="2">
    <source>
        <dbReference type="Pfam" id="PF13193"/>
    </source>
</evidence>
<feature type="domain" description="AMP-dependent synthetase/ligase" evidence="1">
    <location>
        <begin position="19"/>
        <end position="360"/>
    </location>
</feature>
<keyword evidence="4" id="KW-1185">Reference proteome</keyword>
<dbReference type="Pfam" id="PF13193">
    <property type="entry name" value="AMP-binding_C"/>
    <property type="match status" value="1"/>
</dbReference>
<dbReference type="Gene3D" id="3.40.50.12780">
    <property type="entry name" value="N-terminal domain of ligase-like"/>
    <property type="match status" value="1"/>
</dbReference>
<reference evidence="3 4" key="1">
    <citation type="journal article" date="2012" name="J. Bacteriol.">
        <title>Genome Sequence of Nitratireductor indicus Type Strain C115.</title>
        <authorList>
            <person name="Lai Q."/>
            <person name="Li G."/>
            <person name="Yu Z."/>
            <person name="Shao Z."/>
        </authorList>
    </citation>
    <scope>NUCLEOTIDE SEQUENCE [LARGE SCALE GENOMIC DNA]</scope>
    <source>
        <strain evidence="3 4">C115</strain>
    </source>
</reference>
<dbReference type="RefSeq" id="WP_009452031.1">
    <property type="nucleotide sequence ID" value="NZ_AMSI01000015.1"/>
</dbReference>
<sequence length="510" mass="56715">MSNLISNLGCIGTQFRDKGHLAVIDLYDPEHPREIDYPTYNANCDAVARGLLNRGLSAGDRVGVYCSNRLEFLEVFFGAMRVGVVPVMMGILQPADTIAWIVQDTGLKMVFCEAALQQNLPQGTLAVIVDADGEDGLSAFKDFGAVEYFQPEYDSTAFVAYTSGSTGRPKGALLSHRAHSWVARTISQERFFCPDDTMIVAAPLYHKHAMNSIKCVLYGGSTVVLLRKFDARIYVDAINRYKATVVSGVPTIFAMILQQRELLAGNDYSFVRLATMGGAPASDQLIDSVAELFPNAQINLIFGITETSAALFGRHPENLPRPRHSVGYPVKGNEFRLVGGEDENFGVLHVRGPGMMSGYLNNPQEMARRFDEDGWFNTGDILRRDEHGWYFFVGRSDDMFTSSGHNIYPAEVELVLERHEDIEQAAVVPAPHEIKHTVPYAFVVMRAGSGMTEEDVKAHVLRNAPPYQHPRRVMFINALPMTTVGKVDRRFLEAEARRIQKEEDARKESA</sequence>
<protein>
    <submittedName>
        <fullName evidence="3">Putative long-chain-fatty-acid--CoA ligase</fullName>
    </submittedName>
</protein>
<dbReference type="InterPro" id="IPR020845">
    <property type="entry name" value="AMP-binding_CS"/>
</dbReference>
<dbReference type="GO" id="GO:0016878">
    <property type="term" value="F:acid-thiol ligase activity"/>
    <property type="evidence" value="ECO:0007669"/>
    <property type="project" value="UniProtKB-ARBA"/>
</dbReference>
<dbReference type="InterPro" id="IPR025110">
    <property type="entry name" value="AMP-bd_C"/>
</dbReference>
<dbReference type="SUPFAM" id="SSF56801">
    <property type="entry name" value="Acetyl-CoA synthetase-like"/>
    <property type="match status" value="1"/>
</dbReference>
<organism evidence="3 4">
    <name type="scientific">Nitratireductor indicus C115</name>
    <dbReference type="NCBI Taxonomy" id="1231190"/>
    <lineage>
        <taxon>Bacteria</taxon>
        <taxon>Pseudomonadati</taxon>
        <taxon>Pseudomonadota</taxon>
        <taxon>Alphaproteobacteria</taxon>
        <taxon>Hyphomicrobiales</taxon>
        <taxon>Phyllobacteriaceae</taxon>
        <taxon>Nitratireductor</taxon>
    </lineage>
</organism>
<dbReference type="Proteomes" id="UP000007374">
    <property type="component" value="Unassembled WGS sequence"/>
</dbReference>
<dbReference type="PATRIC" id="fig|1231190.3.peg.3949"/>
<dbReference type="InterPro" id="IPR050237">
    <property type="entry name" value="ATP-dep_AMP-bd_enzyme"/>
</dbReference>
<dbReference type="Pfam" id="PF00501">
    <property type="entry name" value="AMP-binding"/>
    <property type="match status" value="1"/>
</dbReference>
<name>K2NMT4_9HYPH</name>
<dbReference type="PROSITE" id="PS00455">
    <property type="entry name" value="AMP_BINDING"/>
    <property type="match status" value="1"/>
</dbReference>
<evidence type="ECO:0000259" key="1">
    <source>
        <dbReference type="Pfam" id="PF00501"/>
    </source>
</evidence>
<keyword evidence="3" id="KW-0436">Ligase</keyword>
<dbReference type="InterPro" id="IPR042099">
    <property type="entry name" value="ANL_N_sf"/>
</dbReference>
<dbReference type="InterPro" id="IPR000873">
    <property type="entry name" value="AMP-dep_synth/lig_dom"/>
</dbReference>
<dbReference type="PANTHER" id="PTHR43767:SF1">
    <property type="entry name" value="NONRIBOSOMAL PEPTIDE SYNTHASE PES1 (EUROFUNG)-RELATED"/>
    <property type="match status" value="1"/>
</dbReference>
<accession>K2NMT4</accession>
<comment type="caution">
    <text evidence="3">The sequence shown here is derived from an EMBL/GenBank/DDBJ whole genome shotgun (WGS) entry which is preliminary data.</text>
</comment>
<dbReference type="Gene3D" id="3.30.300.30">
    <property type="match status" value="1"/>
</dbReference>
<dbReference type="AlphaFoldDB" id="K2NMT4"/>
<feature type="domain" description="AMP-binding enzyme C-terminal" evidence="2">
    <location>
        <begin position="411"/>
        <end position="486"/>
    </location>
</feature>
<gene>
    <name evidence="3" type="ORF">NA8A_19108</name>
</gene>
<proteinExistence type="predicted"/>
<dbReference type="STRING" id="721133.SAMN05216176_11398"/>
<dbReference type="EMBL" id="AMSI01000015">
    <property type="protein sequence ID" value="EKF40745.1"/>
    <property type="molecule type" value="Genomic_DNA"/>
</dbReference>
<dbReference type="OrthoDB" id="9803968at2"/>
<dbReference type="InterPro" id="IPR045851">
    <property type="entry name" value="AMP-bd_C_sf"/>
</dbReference>
<dbReference type="PANTHER" id="PTHR43767">
    <property type="entry name" value="LONG-CHAIN-FATTY-ACID--COA LIGASE"/>
    <property type="match status" value="1"/>
</dbReference>
<evidence type="ECO:0000313" key="4">
    <source>
        <dbReference type="Proteomes" id="UP000007374"/>
    </source>
</evidence>
<evidence type="ECO:0000313" key="3">
    <source>
        <dbReference type="EMBL" id="EKF40745.1"/>
    </source>
</evidence>
<dbReference type="eggNOG" id="COG0318">
    <property type="taxonomic scope" value="Bacteria"/>
</dbReference>